<dbReference type="InterPro" id="IPR006218">
    <property type="entry name" value="DAHP1/KDSA"/>
</dbReference>
<dbReference type="InterPro" id="IPR006269">
    <property type="entry name" value="KDO8P_synthase"/>
</dbReference>
<dbReference type="SUPFAM" id="SSF51569">
    <property type="entry name" value="Aldolase"/>
    <property type="match status" value="1"/>
</dbReference>
<feature type="domain" description="DAHP synthetase I/KDSA" evidence="9">
    <location>
        <begin position="1"/>
        <end position="249"/>
    </location>
</feature>
<reference evidence="11" key="1">
    <citation type="submission" date="2017-06" db="EMBL/GenBank/DDBJ databases">
        <authorList>
            <person name="Varghese N."/>
            <person name="Submissions S."/>
        </authorList>
    </citation>
    <scope>NUCLEOTIDE SEQUENCE [LARGE SCALE GENOMIC DNA]</scope>
    <source>
        <strain evidence="11">DSM 15668</strain>
    </source>
</reference>
<dbReference type="Pfam" id="PF00793">
    <property type="entry name" value="DAHP_synth_1"/>
    <property type="match status" value="1"/>
</dbReference>
<evidence type="ECO:0000259" key="9">
    <source>
        <dbReference type="Pfam" id="PF00793"/>
    </source>
</evidence>
<evidence type="ECO:0000313" key="11">
    <source>
        <dbReference type="Proteomes" id="UP000198405"/>
    </source>
</evidence>
<dbReference type="RefSeq" id="WP_089323102.1">
    <property type="nucleotide sequence ID" value="NZ_FZOB01000006.1"/>
</dbReference>
<evidence type="ECO:0000256" key="4">
    <source>
        <dbReference type="ARBA" id="ARBA00010499"/>
    </source>
</evidence>
<accession>A0A238Z4R7</accession>
<comment type="subcellular location">
    <subcellularLocation>
        <location evidence="1 8">Cytoplasm</location>
    </subcellularLocation>
</comment>
<dbReference type="NCBIfam" id="TIGR01362">
    <property type="entry name" value="KDO8P_synth"/>
    <property type="match status" value="1"/>
</dbReference>
<keyword evidence="6 8" id="KW-0808">Transferase</keyword>
<comment type="catalytic activity">
    <reaction evidence="7 8">
        <text>D-arabinose 5-phosphate + phosphoenolpyruvate + H2O = 3-deoxy-alpha-D-manno-2-octulosonate-8-phosphate + phosphate</text>
        <dbReference type="Rhea" id="RHEA:14053"/>
        <dbReference type="ChEBI" id="CHEBI:15377"/>
        <dbReference type="ChEBI" id="CHEBI:43474"/>
        <dbReference type="ChEBI" id="CHEBI:57693"/>
        <dbReference type="ChEBI" id="CHEBI:58702"/>
        <dbReference type="ChEBI" id="CHEBI:85985"/>
        <dbReference type="EC" id="2.5.1.55"/>
    </reaction>
</comment>
<dbReference type="UniPathway" id="UPA00357">
    <property type="reaction ID" value="UER00474"/>
</dbReference>
<evidence type="ECO:0000256" key="6">
    <source>
        <dbReference type="ARBA" id="ARBA00022679"/>
    </source>
</evidence>
<dbReference type="NCBIfam" id="NF003543">
    <property type="entry name" value="PRK05198.1"/>
    <property type="match status" value="1"/>
</dbReference>
<dbReference type="GO" id="GO:0005737">
    <property type="term" value="C:cytoplasm"/>
    <property type="evidence" value="ECO:0007669"/>
    <property type="project" value="UniProtKB-SubCell"/>
</dbReference>
<dbReference type="HAMAP" id="MF_00056">
    <property type="entry name" value="KDO8P_synth"/>
    <property type="match status" value="1"/>
</dbReference>
<dbReference type="AlphaFoldDB" id="A0A238Z4R7"/>
<dbReference type="UniPathway" id="UPA00030"/>
<evidence type="ECO:0000256" key="1">
    <source>
        <dbReference type="ARBA" id="ARBA00004496"/>
    </source>
</evidence>
<keyword evidence="8" id="KW-0448">Lipopolysaccharide biosynthesis</keyword>
<evidence type="ECO:0000313" key="10">
    <source>
        <dbReference type="EMBL" id="SNR78377.1"/>
    </source>
</evidence>
<sequence>MIVIAGPCVIENRDVVFEVAEVILRLQERFKEHKFIFKASFDKANRSSIHSFRGPGLEKGLEILAEVKSKFSLPVLTDIHESWQAEPAGKVVDFIQIPAFLCRQTDLLIAAAKTGKPVNVKKGQFMAPWDMGNVVEKLKESGASEIMLTERGTTFGYNNLVVDFRSIPIMKSFGVPVIFDATHSVQKPGGLGKASGGDREFVPYLSRAAVAVGVDGLFFETHPFPEKALSDGPNMIPLKQFPDLIEELLQLEDFLNGKHGKG</sequence>
<dbReference type="GO" id="GO:0019294">
    <property type="term" value="P:keto-3-deoxy-D-manno-octulosonic acid biosynthetic process"/>
    <property type="evidence" value="ECO:0007669"/>
    <property type="project" value="UniProtKB-UniRule"/>
</dbReference>
<comment type="pathway">
    <text evidence="2">Bacterial outer membrane biogenesis; lipopolysaccharide biosynthesis.</text>
</comment>
<dbReference type="GO" id="GO:0008676">
    <property type="term" value="F:3-deoxy-8-phosphooctulonate synthase activity"/>
    <property type="evidence" value="ECO:0007669"/>
    <property type="project" value="UniProtKB-UniRule"/>
</dbReference>
<gene>
    <name evidence="8" type="primary">kdsA</name>
    <name evidence="10" type="ORF">SAMN06265340_10672</name>
</gene>
<dbReference type="PANTHER" id="PTHR21057">
    <property type="entry name" value="PHOSPHO-2-DEHYDRO-3-DEOXYHEPTONATE ALDOLASE"/>
    <property type="match status" value="1"/>
</dbReference>
<evidence type="ECO:0000256" key="3">
    <source>
        <dbReference type="ARBA" id="ARBA00004845"/>
    </source>
</evidence>
<evidence type="ECO:0000256" key="8">
    <source>
        <dbReference type="HAMAP-Rule" id="MF_00056"/>
    </source>
</evidence>
<name>A0A238Z4R7_9BACT</name>
<organism evidence="10 11">
    <name type="scientific">Desulfurobacterium atlanticum</name>
    <dbReference type="NCBI Taxonomy" id="240169"/>
    <lineage>
        <taxon>Bacteria</taxon>
        <taxon>Pseudomonadati</taxon>
        <taxon>Aquificota</taxon>
        <taxon>Aquificia</taxon>
        <taxon>Desulfurobacteriales</taxon>
        <taxon>Desulfurobacteriaceae</taxon>
        <taxon>Desulfurobacterium</taxon>
    </lineage>
</organism>
<keyword evidence="5 8" id="KW-0963">Cytoplasm</keyword>
<evidence type="ECO:0000256" key="2">
    <source>
        <dbReference type="ARBA" id="ARBA00004756"/>
    </source>
</evidence>
<comment type="similarity">
    <text evidence="4 8">Belongs to the KdsA family.</text>
</comment>
<dbReference type="EC" id="2.5.1.55" evidence="8"/>
<dbReference type="OrthoDB" id="9780456at2"/>
<dbReference type="Gene3D" id="3.20.20.70">
    <property type="entry name" value="Aldolase class I"/>
    <property type="match status" value="1"/>
</dbReference>
<keyword evidence="11" id="KW-1185">Reference proteome</keyword>
<dbReference type="EMBL" id="FZOB01000006">
    <property type="protein sequence ID" value="SNR78377.1"/>
    <property type="molecule type" value="Genomic_DNA"/>
</dbReference>
<dbReference type="Proteomes" id="UP000198405">
    <property type="component" value="Unassembled WGS sequence"/>
</dbReference>
<dbReference type="InterPro" id="IPR013785">
    <property type="entry name" value="Aldolase_TIM"/>
</dbReference>
<protein>
    <recommendedName>
        <fullName evidence="8">2-dehydro-3-deoxyphosphooctonate aldolase</fullName>
        <ecNumber evidence="8">2.5.1.55</ecNumber>
    </recommendedName>
    <alternativeName>
        <fullName evidence="8">3-deoxy-D-manno-octulosonic acid 8-phosphate synthase</fullName>
    </alternativeName>
    <alternativeName>
        <fullName evidence="8">KDO-8-phosphate synthase</fullName>
        <shortName evidence="8">KDO 8-P synthase</shortName>
        <shortName evidence="8">KDOPS</shortName>
    </alternativeName>
    <alternativeName>
        <fullName evidence="8">Phospho-2-dehydro-3-deoxyoctonate aldolase</fullName>
    </alternativeName>
</protein>
<evidence type="ECO:0000256" key="7">
    <source>
        <dbReference type="ARBA" id="ARBA00049112"/>
    </source>
</evidence>
<evidence type="ECO:0000256" key="5">
    <source>
        <dbReference type="ARBA" id="ARBA00022490"/>
    </source>
</evidence>
<comment type="pathway">
    <text evidence="3 8">Carbohydrate biosynthesis; 3-deoxy-D-manno-octulosonate biosynthesis; 3-deoxy-D-manno-octulosonate from D-ribulose 5-phosphate: step 2/3.</text>
</comment>
<proteinExistence type="inferred from homology"/>